<feature type="transmembrane region" description="Helical" evidence="6">
    <location>
        <begin position="316"/>
        <end position="337"/>
    </location>
</feature>
<evidence type="ECO:0000256" key="6">
    <source>
        <dbReference type="SAM" id="Phobius"/>
    </source>
</evidence>
<evidence type="ECO:0000256" key="2">
    <source>
        <dbReference type="ARBA" id="ARBA00022448"/>
    </source>
</evidence>
<feature type="transmembrane region" description="Helical" evidence="6">
    <location>
        <begin position="445"/>
        <end position="463"/>
    </location>
</feature>
<evidence type="ECO:0000256" key="5">
    <source>
        <dbReference type="ARBA" id="ARBA00023136"/>
    </source>
</evidence>
<feature type="transmembrane region" description="Helical" evidence="6">
    <location>
        <begin position="287"/>
        <end position="304"/>
    </location>
</feature>
<dbReference type="InterPro" id="IPR051475">
    <property type="entry name" value="Diverse_Ion_Transporter"/>
</dbReference>
<dbReference type="Pfam" id="PF03600">
    <property type="entry name" value="CitMHS"/>
    <property type="match status" value="1"/>
</dbReference>
<dbReference type="EMBL" id="DTFI01000167">
    <property type="protein sequence ID" value="HGI43997.1"/>
    <property type="molecule type" value="Genomic_DNA"/>
</dbReference>
<feature type="transmembrane region" description="Helical" evidence="6">
    <location>
        <begin position="84"/>
        <end position="103"/>
    </location>
</feature>
<dbReference type="PANTHER" id="PTHR43568">
    <property type="entry name" value="P PROTEIN"/>
    <property type="match status" value="1"/>
</dbReference>
<comment type="subcellular location">
    <subcellularLocation>
        <location evidence="1">Membrane</location>
        <topology evidence="1">Multi-pass membrane protein</topology>
    </subcellularLocation>
</comment>
<dbReference type="PANTHER" id="PTHR43568:SF1">
    <property type="entry name" value="P PROTEIN"/>
    <property type="match status" value="1"/>
</dbReference>
<feature type="transmembrane region" description="Helical" evidence="6">
    <location>
        <begin position="148"/>
        <end position="171"/>
    </location>
</feature>
<evidence type="ECO:0000313" key="8">
    <source>
        <dbReference type="EMBL" id="HGI43997.1"/>
    </source>
</evidence>
<keyword evidence="3 6" id="KW-0812">Transmembrane</keyword>
<evidence type="ECO:0000259" key="7">
    <source>
        <dbReference type="Pfam" id="PF03600"/>
    </source>
</evidence>
<name>A0A7C4BAK3_THEPE</name>
<feature type="transmembrane region" description="Helical" evidence="6">
    <location>
        <begin position="369"/>
        <end position="387"/>
    </location>
</feature>
<sequence length="469" mass="51274">MHSMSEGMGGWKERIVAVLVLTLATALAASLAGLEYIKVVALTVFLMKTYATLLLWTHRVSFALLGLFALLAFGVLDVKTAIEFAHLDVILFLIAIMIFVSYLEERGFFEFIAWKTISYFRLSFRALFLVVMLLSAFLAALVDEVTSILIMASLVFKISDLLGISPFPMILASVFATNIGSSITVVGNPVGVLLAFSAGLSFMEFLRWATPISLMAVLLVSWILTHQFRGYIEEGQEALLKSLKRWTGEERRPPKGLLVDGLLFTVVLVLLAMHHPLEEMLGLGKNTLLLAVPMLASGLILVLDPEKGFRAFEHRVEWKTLVFFLLLFASIGTLEYVGLVTDFASAILLTAGDSLESVLLLLSPLASIMSAALDNVLAVAILVPVVYELGKAGVPTYPLWWAMLFVGCYAANLTPVGSTANIVAAGLLERRGFRLSILEWVKKSLPATIAPLVLALLLVYLQVPLMPSH</sequence>
<dbReference type="InterPro" id="IPR004680">
    <property type="entry name" value="Cit_transptr-like_dom"/>
</dbReference>
<evidence type="ECO:0000256" key="3">
    <source>
        <dbReference type="ARBA" id="ARBA00022692"/>
    </source>
</evidence>
<feature type="transmembrane region" description="Helical" evidence="6">
    <location>
        <begin position="183"/>
        <end position="202"/>
    </location>
</feature>
<keyword evidence="2" id="KW-0813">Transport</keyword>
<feature type="transmembrane region" description="Helical" evidence="6">
    <location>
        <begin position="124"/>
        <end position="142"/>
    </location>
</feature>
<accession>A0A7C4BAK3</accession>
<gene>
    <name evidence="8" type="ORF">ENV17_06410</name>
</gene>
<evidence type="ECO:0000256" key="1">
    <source>
        <dbReference type="ARBA" id="ARBA00004141"/>
    </source>
</evidence>
<organism evidence="8">
    <name type="scientific">Thermofilum pendens</name>
    <dbReference type="NCBI Taxonomy" id="2269"/>
    <lineage>
        <taxon>Archaea</taxon>
        <taxon>Thermoproteota</taxon>
        <taxon>Thermoprotei</taxon>
        <taxon>Thermofilales</taxon>
        <taxon>Thermofilaceae</taxon>
        <taxon>Thermofilum</taxon>
    </lineage>
</organism>
<feature type="transmembrane region" description="Helical" evidence="6">
    <location>
        <begin position="399"/>
        <end position="424"/>
    </location>
</feature>
<dbReference type="GO" id="GO:0016020">
    <property type="term" value="C:membrane"/>
    <property type="evidence" value="ECO:0007669"/>
    <property type="project" value="UniProtKB-SubCell"/>
</dbReference>
<protein>
    <recommendedName>
        <fullName evidence="7">Citrate transporter-like domain-containing protein</fullName>
    </recommendedName>
</protein>
<feature type="transmembrane region" description="Helical" evidence="6">
    <location>
        <begin position="208"/>
        <end position="225"/>
    </location>
</feature>
<comment type="caution">
    <text evidence="8">The sequence shown here is derived from an EMBL/GenBank/DDBJ whole genome shotgun (WGS) entry which is preliminary data.</text>
</comment>
<evidence type="ECO:0000256" key="4">
    <source>
        <dbReference type="ARBA" id="ARBA00022989"/>
    </source>
</evidence>
<dbReference type="AlphaFoldDB" id="A0A7C4BAK3"/>
<keyword evidence="4 6" id="KW-1133">Transmembrane helix</keyword>
<proteinExistence type="predicted"/>
<reference evidence="8" key="1">
    <citation type="journal article" date="2020" name="mSystems">
        <title>Genome- and Community-Level Interaction Insights into Carbon Utilization and Element Cycling Functions of Hydrothermarchaeota in Hydrothermal Sediment.</title>
        <authorList>
            <person name="Zhou Z."/>
            <person name="Liu Y."/>
            <person name="Xu W."/>
            <person name="Pan J."/>
            <person name="Luo Z.H."/>
            <person name="Li M."/>
        </authorList>
    </citation>
    <scope>NUCLEOTIDE SEQUENCE [LARGE SCALE GENOMIC DNA]</scope>
    <source>
        <strain evidence="8">SpSt-735</strain>
    </source>
</reference>
<dbReference type="GO" id="GO:0055085">
    <property type="term" value="P:transmembrane transport"/>
    <property type="evidence" value="ECO:0007669"/>
    <property type="project" value="InterPro"/>
</dbReference>
<keyword evidence="5 6" id="KW-0472">Membrane</keyword>
<feature type="domain" description="Citrate transporter-like" evidence="7">
    <location>
        <begin position="56"/>
        <end position="404"/>
    </location>
</feature>